<evidence type="ECO:0000256" key="3">
    <source>
        <dbReference type="ARBA" id="ARBA00022692"/>
    </source>
</evidence>
<evidence type="ECO:0000313" key="8">
    <source>
        <dbReference type="EMBL" id="EER11746.1"/>
    </source>
</evidence>
<evidence type="ECO:0000256" key="4">
    <source>
        <dbReference type="ARBA" id="ARBA00022989"/>
    </source>
</evidence>
<feature type="transmembrane region" description="Helical" evidence="6">
    <location>
        <begin position="47"/>
        <end position="65"/>
    </location>
</feature>
<evidence type="ECO:0000256" key="6">
    <source>
        <dbReference type="SAM" id="Phobius"/>
    </source>
</evidence>
<keyword evidence="4 6" id="KW-1133">Transmembrane helix</keyword>
<dbReference type="OMA" id="CHCPNPT"/>
<name>C5KUU7_PERM5</name>
<dbReference type="InParanoid" id="C5KUU7"/>
<dbReference type="AlphaFoldDB" id="C5KUU7"/>
<dbReference type="Proteomes" id="UP000007800">
    <property type="component" value="Unassembled WGS sequence"/>
</dbReference>
<proteinExistence type="predicted"/>
<dbReference type="InterPro" id="IPR013525">
    <property type="entry name" value="ABC2_TM"/>
</dbReference>
<dbReference type="GO" id="GO:0140359">
    <property type="term" value="F:ABC-type transporter activity"/>
    <property type="evidence" value="ECO:0007669"/>
    <property type="project" value="InterPro"/>
</dbReference>
<keyword evidence="2" id="KW-0813">Transport</keyword>
<dbReference type="PANTHER" id="PTHR48041:SF139">
    <property type="entry name" value="PROTEIN SCARLET"/>
    <property type="match status" value="1"/>
</dbReference>
<evidence type="ECO:0000256" key="5">
    <source>
        <dbReference type="ARBA" id="ARBA00023136"/>
    </source>
</evidence>
<keyword evidence="8" id="KW-0067">ATP-binding</keyword>
<dbReference type="OrthoDB" id="429377at2759"/>
<organism evidence="9">
    <name type="scientific">Perkinsus marinus (strain ATCC 50983 / TXsc)</name>
    <dbReference type="NCBI Taxonomy" id="423536"/>
    <lineage>
        <taxon>Eukaryota</taxon>
        <taxon>Sar</taxon>
        <taxon>Alveolata</taxon>
        <taxon>Perkinsozoa</taxon>
        <taxon>Perkinsea</taxon>
        <taxon>Perkinsida</taxon>
        <taxon>Perkinsidae</taxon>
        <taxon>Perkinsus</taxon>
    </lineage>
</organism>
<evidence type="ECO:0000313" key="9">
    <source>
        <dbReference type="Proteomes" id="UP000007800"/>
    </source>
</evidence>
<evidence type="ECO:0000259" key="7">
    <source>
        <dbReference type="Pfam" id="PF01061"/>
    </source>
</evidence>
<feature type="domain" description="ABC-2 type transporter transmembrane" evidence="7">
    <location>
        <begin position="2"/>
        <end position="150"/>
    </location>
</feature>
<reference evidence="8 9" key="1">
    <citation type="submission" date="2008-07" db="EMBL/GenBank/DDBJ databases">
        <authorList>
            <person name="El-Sayed N."/>
            <person name="Caler E."/>
            <person name="Inman J."/>
            <person name="Amedeo P."/>
            <person name="Hass B."/>
            <person name="Wortman J."/>
        </authorList>
    </citation>
    <scope>NUCLEOTIDE SEQUENCE [LARGE SCALE GENOMIC DNA]</scope>
    <source>
        <strain evidence="9">ATCC 50983 / TXsc</strain>
    </source>
</reference>
<keyword evidence="8" id="KW-0547">Nucleotide-binding</keyword>
<dbReference type="GO" id="GO:0005524">
    <property type="term" value="F:ATP binding"/>
    <property type="evidence" value="ECO:0007669"/>
    <property type="project" value="UniProtKB-KW"/>
</dbReference>
<evidence type="ECO:0000256" key="1">
    <source>
        <dbReference type="ARBA" id="ARBA00004141"/>
    </source>
</evidence>
<feature type="transmembrane region" description="Helical" evidence="6">
    <location>
        <begin position="164"/>
        <end position="191"/>
    </location>
</feature>
<dbReference type="GO" id="GO:0016020">
    <property type="term" value="C:membrane"/>
    <property type="evidence" value="ECO:0007669"/>
    <property type="project" value="UniProtKB-SubCell"/>
</dbReference>
<dbReference type="EMBL" id="GG676367">
    <property type="protein sequence ID" value="EER11746.1"/>
    <property type="molecule type" value="Genomic_DNA"/>
</dbReference>
<keyword evidence="9" id="KW-1185">Reference proteome</keyword>
<protein>
    <submittedName>
        <fullName evidence="8">ATP-binding cassette transporter, putative</fullName>
    </submittedName>
</protein>
<sequence length="199" mass="23046">MCLMQLFGPAQTAIIRYPEQRMVFLREYTSGMYSAIPYVISKSMIELPLALFECFLQIVVFYWIVGLQGDFMFWLLLIWLLHLVSSSLAQLMGATTSTVNRAMQLMPLLFIPQIAFSGLFINLERIPVWLRWGQYVSYLKYGVNLGYFIEFGFDKPTLAEINSIYANLVGLDMGILLAMLIIFRIFTIVVLRRKARFVH</sequence>
<comment type="subcellular location">
    <subcellularLocation>
        <location evidence="1">Membrane</location>
        <topology evidence="1">Multi-pass membrane protein</topology>
    </subcellularLocation>
</comment>
<keyword evidence="5 6" id="KW-0472">Membrane</keyword>
<accession>C5KUU7</accession>
<dbReference type="GeneID" id="9060317"/>
<dbReference type="Pfam" id="PF01061">
    <property type="entry name" value="ABC2_membrane"/>
    <property type="match status" value="1"/>
</dbReference>
<gene>
    <name evidence="8" type="ORF">Pmar_PMAR008811</name>
</gene>
<feature type="transmembrane region" description="Helical" evidence="6">
    <location>
        <begin position="71"/>
        <end position="93"/>
    </location>
</feature>
<dbReference type="PANTHER" id="PTHR48041">
    <property type="entry name" value="ABC TRANSPORTER G FAMILY MEMBER 28"/>
    <property type="match status" value="1"/>
</dbReference>
<feature type="transmembrane region" description="Helical" evidence="6">
    <location>
        <begin position="105"/>
        <end position="123"/>
    </location>
</feature>
<keyword evidence="3 6" id="KW-0812">Transmembrane</keyword>
<dbReference type="RefSeq" id="XP_002779951.1">
    <property type="nucleotide sequence ID" value="XM_002779905.1"/>
</dbReference>
<evidence type="ECO:0000256" key="2">
    <source>
        <dbReference type="ARBA" id="ARBA00022448"/>
    </source>
</evidence>
<dbReference type="InterPro" id="IPR050352">
    <property type="entry name" value="ABCG_transporters"/>
</dbReference>